<feature type="region of interest" description="Disordered" evidence="1">
    <location>
        <begin position="217"/>
        <end position="263"/>
    </location>
</feature>
<dbReference type="AlphaFoldDB" id="A0A9K3M3C7"/>
<dbReference type="PANTHER" id="PTHR12589">
    <property type="entry name" value="PYRUVOYL TETRAHYDROBIOPTERIN SYNTHASE"/>
    <property type="match status" value="1"/>
</dbReference>
<evidence type="ECO:0000313" key="2">
    <source>
        <dbReference type="EMBL" id="KAG7373538.1"/>
    </source>
</evidence>
<feature type="compositionally biased region" description="Polar residues" evidence="1">
    <location>
        <begin position="225"/>
        <end position="243"/>
    </location>
</feature>
<dbReference type="EMBL" id="JAGRRH010000002">
    <property type="protein sequence ID" value="KAG7373538.1"/>
    <property type="molecule type" value="Genomic_DNA"/>
</dbReference>
<dbReference type="Proteomes" id="UP000693970">
    <property type="component" value="Unassembled WGS sequence"/>
</dbReference>
<dbReference type="Pfam" id="PF01242">
    <property type="entry name" value="PTPS"/>
    <property type="match status" value="1"/>
</dbReference>
<proteinExistence type="predicted"/>
<evidence type="ECO:0000256" key="1">
    <source>
        <dbReference type="SAM" id="MobiDB-lite"/>
    </source>
</evidence>
<organism evidence="2 3">
    <name type="scientific">Nitzschia inconspicua</name>
    <dbReference type="NCBI Taxonomy" id="303405"/>
    <lineage>
        <taxon>Eukaryota</taxon>
        <taxon>Sar</taxon>
        <taxon>Stramenopiles</taxon>
        <taxon>Ochrophyta</taxon>
        <taxon>Bacillariophyta</taxon>
        <taxon>Bacillariophyceae</taxon>
        <taxon>Bacillariophycidae</taxon>
        <taxon>Bacillariales</taxon>
        <taxon>Bacillariaceae</taxon>
        <taxon>Nitzschia</taxon>
    </lineage>
</organism>
<dbReference type="PANTHER" id="PTHR12589:SF7">
    <property type="entry name" value="6-PYRUVOYL TETRAHYDROBIOPTERIN SYNTHASE"/>
    <property type="match status" value="1"/>
</dbReference>
<sequence>MITTTASPSPPYTSFEVHVSKDDFKFHAAHFVAFEGYRERLHGHNYKVGVRLLGSRQVSGDGYVVDFGDIKKVTRQVCKQLNEHFLCPTLSNVLDITTTKTTTTNNENDNDSGSSVTIVCQDGSKFVFPLQDCAMLPIVHATAEELAVYLWSRILEGLNASYLTERGIHTMEVIVAEAVGQEAVFRLEIPNDGDNFYDTTVVERRPPLDVSQFVRTAQPCPSVPGNDTTNESSLPGNIANKSNQQQRQEEQEQDPSSSGSTSAAAANQKSSCCCDSCYDSFSVQLHRIAAALQERSVKELAKITADDLQRMGQMKK</sequence>
<name>A0A9K3M3C7_9STRA</name>
<keyword evidence="3" id="KW-1185">Reference proteome</keyword>
<evidence type="ECO:0000313" key="3">
    <source>
        <dbReference type="Proteomes" id="UP000693970"/>
    </source>
</evidence>
<comment type="caution">
    <text evidence="2">The sequence shown here is derived from an EMBL/GenBank/DDBJ whole genome shotgun (WGS) entry which is preliminary data.</text>
</comment>
<gene>
    <name evidence="2" type="ORF">IV203_034262</name>
</gene>
<protein>
    <submittedName>
        <fullName evidence="2">6-pyruvoyl tetrahydrobiopterin synthase</fullName>
    </submittedName>
</protein>
<dbReference type="OrthoDB" id="14045at2759"/>
<accession>A0A9K3M3C7</accession>
<reference evidence="2" key="1">
    <citation type="journal article" date="2021" name="Sci. Rep.">
        <title>Diploid genomic architecture of Nitzschia inconspicua, an elite biomass production diatom.</title>
        <authorList>
            <person name="Oliver A."/>
            <person name="Podell S."/>
            <person name="Pinowska A."/>
            <person name="Traller J.C."/>
            <person name="Smith S.R."/>
            <person name="McClure R."/>
            <person name="Beliaev A."/>
            <person name="Bohutskyi P."/>
            <person name="Hill E.A."/>
            <person name="Rabines A."/>
            <person name="Zheng H."/>
            <person name="Allen L.Z."/>
            <person name="Kuo A."/>
            <person name="Grigoriev I.V."/>
            <person name="Allen A.E."/>
            <person name="Hazlebeck D."/>
            <person name="Allen E.E."/>
        </authorList>
    </citation>
    <scope>NUCLEOTIDE SEQUENCE</scope>
    <source>
        <strain evidence="2">Hildebrandi</strain>
    </source>
</reference>
<dbReference type="InterPro" id="IPR007115">
    <property type="entry name" value="6-PTP_synth/QueD"/>
</dbReference>
<reference evidence="2" key="2">
    <citation type="submission" date="2021-04" db="EMBL/GenBank/DDBJ databases">
        <authorList>
            <person name="Podell S."/>
        </authorList>
    </citation>
    <scope>NUCLEOTIDE SEQUENCE</scope>
    <source>
        <strain evidence="2">Hildebrandi</strain>
    </source>
</reference>